<reference evidence="5" key="1">
    <citation type="journal article" date="2016" name="Proc. Natl. Acad. Sci. U.S.A.">
        <title>Chromosome-level assembly of Arabidopsis thaliana Ler reveals the extent of translocation and inversion polymorphisms.</title>
        <authorList>
            <person name="Zapata L."/>
            <person name="Ding J."/>
            <person name="Willing E.M."/>
            <person name="Hartwig B."/>
            <person name="Bezdan D."/>
            <person name="Jiao W.B."/>
            <person name="Patel V."/>
            <person name="Velikkakam James G."/>
            <person name="Koornneef M."/>
            <person name="Ossowski S."/>
            <person name="Schneeberger K."/>
        </authorList>
    </citation>
    <scope>NUCLEOTIDE SEQUENCE [LARGE SCALE GENOMIC DNA]</scope>
    <source>
        <strain evidence="5">cv. Landsberg erecta</strain>
    </source>
</reference>
<evidence type="ECO:0000256" key="2">
    <source>
        <dbReference type="SAM" id="SignalP"/>
    </source>
</evidence>
<dbReference type="InterPro" id="IPR036249">
    <property type="entry name" value="Thioredoxin-like_sf"/>
</dbReference>
<sequence length="153" mass="17321">MEQIRGLYRLVVTVTCLVCLGFNVSMCSGSDSDPFIKTYVSSSLPSHDGLVQSLSASEWDSLVIQSKVPVIVVFIAKDCAECGSLMPELEFLDSEYEYMLKFYTVDTDEELELAKDYRIEYHPITIVFKGGEEKERVLGYYPQMLGQLANKYL</sequence>
<dbReference type="EMBL" id="LUHQ01000004">
    <property type="protein sequence ID" value="OAP01134.1"/>
    <property type="molecule type" value="Genomic_DNA"/>
</dbReference>
<feature type="chain" id="PRO_5008094607" description="Thioredoxin domain-containing protein" evidence="2">
    <location>
        <begin position="30"/>
        <end position="153"/>
    </location>
</feature>
<organism evidence="4 5">
    <name type="scientific">Arabidopsis thaliana</name>
    <name type="common">Mouse-ear cress</name>
    <dbReference type="NCBI Taxonomy" id="3702"/>
    <lineage>
        <taxon>Eukaryota</taxon>
        <taxon>Viridiplantae</taxon>
        <taxon>Streptophyta</taxon>
        <taxon>Embryophyta</taxon>
        <taxon>Tracheophyta</taxon>
        <taxon>Spermatophyta</taxon>
        <taxon>Magnoliopsida</taxon>
        <taxon>eudicotyledons</taxon>
        <taxon>Gunneridae</taxon>
        <taxon>Pentapetalae</taxon>
        <taxon>rosids</taxon>
        <taxon>malvids</taxon>
        <taxon>Brassicales</taxon>
        <taxon>Brassicaceae</taxon>
        <taxon>Camelineae</taxon>
        <taxon>Arabidopsis</taxon>
    </lineage>
</organism>
<dbReference type="CDD" id="cd02947">
    <property type="entry name" value="TRX_family"/>
    <property type="match status" value="1"/>
</dbReference>
<comment type="caution">
    <text evidence="4">The sequence shown here is derived from an EMBL/GenBank/DDBJ whole genome shotgun (WGS) entry which is preliminary data.</text>
</comment>
<evidence type="ECO:0000259" key="3">
    <source>
        <dbReference type="Pfam" id="PF00085"/>
    </source>
</evidence>
<dbReference type="Gene3D" id="3.40.30.10">
    <property type="entry name" value="Glutaredoxin"/>
    <property type="match status" value="1"/>
</dbReference>
<dbReference type="AlphaFoldDB" id="A0A178V5N8"/>
<dbReference type="InterPro" id="IPR013766">
    <property type="entry name" value="Thioredoxin_domain"/>
</dbReference>
<dbReference type="PANTHER" id="PTHR45663">
    <property type="entry name" value="GEO12009P1"/>
    <property type="match status" value="1"/>
</dbReference>
<dbReference type="ExpressionAtlas" id="A0A178V5N8">
    <property type="expression patterns" value="baseline and differential"/>
</dbReference>
<feature type="signal peptide" evidence="2">
    <location>
        <begin position="1"/>
        <end position="29"/>
    </location>
</feature>
<dbReference type="PANTHER" id="PTHR45663:SF32">
    <property type="entry name" value="THIOREDOXIN FAMILY PROTEIN-RELATED"/>
    <property type="match status" value="1"/>
</dbReference>
<name>A0A178V5N8_ARATH</name>
<dbReference type="SUPFAM" id="SSF52833">
    <property type="entry name" value="Thioredoxin-like"/>
    <property type="match status" value="1"/>
</dbReference>
<evidence type="ECO:0000256" key="1">
    <source>
        <dbReference type="ARBA" id="ARBA00004470"/>
    </source>
</evidence>
<proteinExistence type="predicted"/>
<keyword evidence="2" id="KW-0732">Signal</keyword>
<accession>A0A178V5N8</accession>
<evidence type="ECO:0000313" key="4">
    <source>
        <dbReference type="EMBL" id="OAP01134.1"/>
    </source>
</evidence>
<feature type="domain" description="Thioredoxin" evidence="3">
    <location>
        <begin position="52"/>
        <end position="142"/>
    </location>
</feature>
<dbReference type="GO" id="GO:0009570">
    <property type="term" value="C:chloroplast stroma"/>
    <property type="evidence" value="ECO:0007669"/>
    <property type="project" value="UniProtKB-SubCell"/>
</dbReference>
<evidence type="ECO:0000313" key="5">
    <source>
        <dbReference type="Proteomes" id="UP000078284"/>
    </source>
</evidence>
<dbReference type="Proteomes" id="UP000078284">
    <property type="component" value="Chromosome 4"/>
</dbReference>
<dbReference type="Pfam" id="PF00085">
    <property type="entry name" value="Thioredoxin"/>
    <property type="match status" value="1"/>
</dbReference>
<comment type="subcellular location">
    <subcellularLocation>
        <location evidence="1">Plastid</location>
        <location evidence="1">Chloroplast stroma</location>
    </subcellularLocation>
</comment>
<protein>
    <recommendedName>
        <fullName evidence="3">Thioredoxin domain-containing protein</fullName>
    </recommendedName>
</protein>
<gene>
    <name evidence="4" type="ordered locus">AXX17_At4g13680</name>
</gene>